<evidence type="ECO:0000313" key="15">
    <source>
        <dbReference type="EMBL" id="KAJ1702476.1"/>
    </source>
</evidence>
<comment type="subcellular location">
    <subcellularLocation>
        <location evidence="1">Membrane</location>
        <topology evidence="1">Multi-pass membrane protein</topology>
    </subcellularLocation>
</comment>
<evidence type="ECO:0000259" key="14">
    <source>
        <dbReference type="Pfam" id="PF00999"/>
    </source>
</evidence>
<keyword evidence="8" id="KW-0406">Ion transport</keyword>
<dbReference type="GO" id="GO:0005768">
    <property type="term" value="C:endosome"/>
    <property type="evidence" value="ECO:0007669"/>
    <property type="project" value="TreeGrafter"/>
</dbReference>
<evidence type="ECO:0000256" key="1">
    <source>
        <dbReference type="ARBA" id="ARBA00004141"/>
    </source>
</evidence>
<proteinExistence type="predicted"/>
<dbReference type="InterPro" id="IPR006153">
    <property type="entry name" value="Cation/H_exchanger_TM"/>
</dbReference>
<dbReference type="AlphaFoldDB" id="A0A9Q0HXV6"/>
<keyword evidence="5" id="KW-0630">Potassium</keyword>
<dbReference type="InterPro" id="IPR018422">
    <property type="entry name" value="Cation/H_exchanger_CPA1"/>
</dbReference>
<feature type="domain" description="Cation/H+ exchanger transmembrane" evidence="14">
    <location>
        <begin position="81"/>
        <end position="185"/>
    </location>
</feature>
<keyword evidence="4 13" id="KW-0812">Transmembrane</keyword>
<keyword evidence="3" id="KW-0633">Potassium transport</keyword>
<keyword evidence="2" id="KW-0813">Transport</keyword>
<organism evidence="15 16">
    <name type="scientific">Rhynchospora breviuscula</name>
    <dbReference type="NCBI Taxonomy" id="2022672"/>
    <lineage>
        <taxon>Eukaryota</taxon>
        <taxon>Viridiplantae</taxon>
        <taxon>Streptophyta</taxon>
        <taxon>Embryophyta</taxon>
        <taxon>Tracheophyta</taxon>
        <taxon>Spermatophyta</taxon>
        <taxon>Magnoliopsida</taxon>
        <taxon>Liliopsida</taxon>
        <taxon>Poales</taxon>
        <taxon>Cyperaceae</taxon>
        <taxon>Cyperoideae</taxon>
        <taxon>Rhynchosporeae</taxon>
        <taxon>Rhynchospora</taxon>
    </lineage>
</organism>
<dbReference type="GO" id="GO:0005886">
    <property type="term" value="C:plasma membrane"/>
    <property type="evidence" value="ECO:0007669"/>
    <property type="project" value="TreeGrafter"/>
</dbReference>
<keyword evidence="6 13" id="KW-1133">Transmembrane helix</keyword>
<evidence type="ECO:0000256" key="10">
    <source>
        <dbReference type="ARBA" id="ARBA00023201"/>
    </source>
</evidence>
<keyword evidence="7" id="KW-0915">Sodium</keyword>
<dbReference type="Gene3D" id="6.10.140.1330">
    <property type="match status" value="1"/>
</dbReference>
<evidence type="ECO:0000256" key="2">
    <source>
        <dbReference type="ARBA" id="ARBA00022448"/>
    </source>
</evidence>
<dbReference type="EMBL" id="JAMQYH010000001">
    <property type="protein sequence ID" value="KAJ1702476.1"/>
    <property type="molecule type" value="Genomic_DNA"/>
</dbReference>
<comment type="caution">
    <text evidence="15">The sequence shown here is derived from an EMBL/GenBank/DDBJ whole genome shotgun (WGS) entry which is preliminary data.</text>
</comment>
<evidence type="ECO:0000256" key="3">
    <source>
        <dbReference type="ARBA" id="ARBA00022538"/>
    </source>
</evidence>
<accession>A0A9Q0HXV6</accession>
<evidence type="ECO:0000313" key="16">
    <source>
        <dbReference type="Proteomes" id="UP001151287"/>
    </source>
</evidence>
<evidence type="ECO:0000256" key="12">
    <source>
        <dbReference type="ARBA" id="ARBA00047912"/>
    </source>
</evidence>
<feature type="transmembrane region" description="Helical" evidence="13">
    <location>
        <begin position="20"/>
        <end position="42"/>
    </location>
</feature>
<evidence type="ECO:0000256" key="7">
    <source>
        <dbReference type="ARBA" id="ARBA00023053"/>
    </source>
</evidence>
<keyword evidence="9 13" id="KW-0472">Membrane</keyword>
<dbReference type="GO" id="GO:0015385">
    <property type="term" value="F:sodium:proton antiporter activity"/>
    <property type="evidence" value="ECO:0007669"/>
    <property type="project" value="InterPro"/>
</dbReference>
<feature type="transmembrane region" description="Helical" evidence="13">
    <location>
        <begin position="161"/>
        <end position="184"/>
    </location>
</feature>
<sequence length="194" mass="20674">MDDANATVMAEEPPGTEQQVAGAGILLQISMLVLAFVLGHALRRKRIYYLPEASASLLIGLLVGGLANVSNRESNIRYLGGLTFLMYRLPLVECLMFGALISATDPVTVLSIFQELGCDVNLYALVFGESVLNDAMAISLYRTMASVSISHTSGNFFRLVLEFLGTFVGSLSSGVGIGFTSAIISSELLSSILI</sequence>
<dbReference type="GO" id="GO:0015386">
    <property type="term" value="F:potassium:proton antiporter activity"/>
    <property type="evidence" value="ECO:0007669"/>
    <property type="project" value="TreeGrafter"/>
</dbReference>
<feature type="transmembrane region" description="Helical" evidence="13">
    <location>
        <begin position="89"/>
        <end position="113"/>
    </location>
</feature>
<evidence type="ECO:0000256" key="11">
    <source>
        <dbReference type="ARBA" id="ARBA00047524"/>
    </source>
</evidence>
<reference evidence="15" key="1">
    <citation type="journal article" date="2022" name="Cell">
        <title>Repeat-based holocentromeres influence genome architecture and karyotype evolution.</title>
        <authorList>
            <person name="Hofstatter P.G."/>
            <person name="Thangavel G."/>
            <person name="Lux T."/>
            <person name="Neumann P."/>
            <person name="Vondrak T."/>
            <person name="Novak P."/>
            <person name="Zhang M."/>
            <person name="Costa L."/>
            <person name="Castellani M."/>
            <person name="Scott A."/>
            <person name="Toegelov H."/>
            <person name="Fuchs J."/>
            <person name="Mata-Sucre Y."/>
            <person name="Dias Y."/>
            <person name="Vanzela A.L.L."/>
            <person name="Huettel B."/>
            <person name="Almeida C.C.S."/>
            <person name="Simkova H."/>
            <person name="Souza G."/>
            <person name="Pedrosa-Harand A."/>
            <person name="Macas J."/>
            <person name="Mayer K.F.X."/>
            <person name="Houben A."/>
            <person name="Marques A."/>
        </authorList>
    </citation>
    <scope>NUCLEOTIDE SEQUENCE</scope>
    <source>
        <strain evidence="15">RhyBre1mFocal</strain>
    </source>
</reference>
<protein>
    <recommendedName>
        <fullName evidence="14">Cation/H+ exchanger transmembrane domain-containing protein</fullName>
    </recommendedName>
</protein>
<name>A0A9Q0HXV6_9POAL</name>
<evidence type="ECO:0000256" key="9">
    <source>
        <dbReference type="ARBA" id="ARBA00023136"/>
    </source>
</evidence>
<evidence type="ECO:0000256" key="6">
    <source>
        <dbReference type="ARBA" id="ARBA00022989"/>
    </source>
</evidence>
<feature type="transmembrane region" description="Helical" evidence="13">
    <location>
        <begin position="49"/>
        <end position="69"/>
    </location>
</feature>
<keyword evidence="16" id="KW-1185">Reference proteome</keyword>
<dbReference type="GO" id="GO:0051453">
    <property type="term" value="P:regulation of intracellular pH"/>
    <property type="evidence" value="ECO:0007669"/>
    <property type="project" value="TreeGrafter"/>
</dbReference>
<comment type="catalytic activity">
    <reaction evidence="11">
        <text>Na(+)(in) + H(+)(out) = Na(+)(out) + H(+)(in)</text>
        <dbReference type="Rhea" id="RHEA:29419"/>
        <dbReference type="ChEBI" id="CHEBI:15378"/>
        <dbReference type="ChEBI" id="CHEBI:29101"/>
    </reaction>
</comment>
<evidence type="ECO:0000256" key="8">
    <source>
        <dbReference type="ARBA" id="ARBA00023065"/>
    </source>
</evidence>
<dbReference type="PANTHER" id="PTHR10110:SF127">
    <property type="entry name" value="SODIUM_HYDROGEN EXCHANGER 5-RELATED"/>
    <property type="match status" value="1"/>
</dbReference>
<dbReference type="OrthoDB" id="196264at2759"/>
<evidence type="ECO:0000256" key="5">
    <source>
        <dbReference type="ARBA" id="ARBA00022958"/>
    </source>
</evidence>
<evidence type="ECO:0000256" key="4">
    <source>
        <dbReference type="ARBA" id="ARBA00022692"/>
    </source>
</evidence>
<gene>
    <name evidence="15" type="ORF">LUZ63_002255</name>
</gene>
<dbReference type="Pfam" id="PF00999">
    <property type="entry name" value="Na_H_Exchanger"/>
    <property type="match status" value="1"/>
</dbReference>
<dbReference type="Proteomes" id="UP001151287">
    <property type="component" value="Unassembled WGS sequence"/>
</dbReference>
<comment type="catalytic activity">
    <reaction evidence="12">
        <text>K(+)(in) + H(+)(out) = K(+)(out) + H(+)(in)</text>
        <dbReference type="Rhea" id="RHEA:29467"/>
        <dbReference type="ChEBI" id="CHEBI:15378"/>
        <dbReference type="ChEBI" id="CHEBI:29103"/>
    </reaction>
</comment>
<dbReference type="PANTHER" id="PTHR10110">
    <property type="entry name" value="SODIUM/HYDROGEN EXCHANGER"/>
    <property type="match status" value="1"/>
</dbReference>
<evidence type="ECO:0000256" key="13">
    <source>
        <dbReference type="SAM" id="Phobius"/>
    </source>
</evidence>
<keyword evidence="10" id="KW-0739">Sodium transport</keyword>
<dbReference type="GO" id="GO:0098719">
    <property type="term" value="P:sodium ion import across plasma membrane"/>
    <property type="evidence" value="ECO:0007669"/>
    <property type="project" value="TreeGrafter"/>
</dbReference>